<dbReference type="OrthoDB" id="483160at2"/>
<name>A0A510XE64_9GAMM</name>
<sequence length="258" mass="28036">MSDWGEHFSYLERGLPYRRYARPELLRIGLVLLDTDYTLERDWQRLLGDDLECFCTRLPTTGEVTPRALLALAPKIEAAAHTLVPGLPLHTLVFGCTSAGLLIGDRPIARTFAAVRPGVAVTHPWLALREALASLGAKRIALLTPYVRELNAAFYAAFAALGIEVVAVGGFHLSRDVDIPAVDPDCLGDALAVLLEGAEGVEAVVMPCTNLRALERLDALEARFGIPCLSSNQALYWHARRLAGRATRLEGFGRLLAG</sequence>
<dbReference type="RefSeq" id="WP_146804139.1">
    <property type="nucleotide sequence ID" value="NZ_BJUK01000050.1"/>
</dbReference>
<dbReference type="InterPro" id="IPR026286">
    <property type="entry name" value="MaiA/AMDase"/>
</dbReference>
<proteinExistence type="predicted"/>
<dbReference type="PIRSF" id="PIRSF015736">
    <property type="entry name" value="MI"/>
    <property type="match status" value="1"/>
</dbReference>
<dbReference type="InterPro" id="IPR053714">
    <property type="entry name" value="Iso_Racemase_Enz_sf"/>
</dbReference>
<dbReference type="AlphaFoldDB" id="A0A510XE64"/>
<protein>
    <submittedName>
        <fullName evidence="1">Asp/Glu racemase</fullName>
    </submittedName>
</protein>
<dbReference type="Pfam" id="PF17645">
    <property type="entry name" value="Amdase"/>
    <property type="match status" value="1"/>
</dbReference>
<accession>A0A510XE64</accession>
<dbReference type="PANTHER" id="PTHR40267:SF1">
    <property type="entry name" value="BLR3294 PROTEIN"/>
    <property type="match status" value="1"/>
</dbReference>
<reference evidence="1 2" key="1">
    <citation type="submission" date="2019-07" db="EMBL/GenBank/DDBJ databases">
        <title>Whole genome shotgun sequence of Halomonas pacifica NBRC 102220.</title>
        <authorList>
            <person name="Hosoyama A."/>
            <person name="Uohara A."/>
            <person name="Ohji S."/>
            <person name="Ichikawa N."/>
        </authorList>
    </citation>
    <scope>NUCLEOTIDE SEQUENCE [LARGE SCALE GENOMIC DNA]</scope>
    <source>
        <strain evidence="1 2">NBRC 102220</strain>
    </source>
</reference>
<dbReference type="EMBL" id="BJUK01000050">
    <property type="protein sequence ID" value="GEK48815.1"/>
    <property type="molecule type" value="Genomic_DNA"/>
</dbReference>
<evidence type="ECO:0000313" key="2">
    <source>
        <dbReference type="Proteomes" id="UP000321275"/>
    </source>
</evidence>
<keyword evidence="2" id="KW-1185">Reference proteome</keyword>
<comment type="caution">
    <text evidence="1">The sequence shown here is derived from an EMBL/GenBank/DDBJ whole genome shotgun (WGS) entry which is preliminary data.</text>
</comment>
<dbReference type="PANTHER" id="PTHR40267">
    <property type="entry name" value="BLR3294 PROTEIN"/>
    <property type="match status" value="1"/>
</dbReference>
<dbReference type="Proteomes" id="UP000321275">
    <property type="component" value="Unassembled WGS sequence"/>
</dbReference>
<gene>
    <name evidence="1" type="ORF">HPA02_30980</name>
</gene>
<evidence type="ECO:0000313" key="1">
    <source>
        <dbReference type="EMBL" id="GEK48815.1"/>
    </source>
</evidence>
<organism evidence="1 2">
    <name type="scientific">Bisbaumannia pacifica</name>
    <dbReference type="NCBI Taxonomy" id="77098"/>
    <lineage>
        <taxon>Bacteria</taxon>
        <taxon>Pseudomonadati</taxon>
        <taxon>Pseudomonadota</taxon>
        <taxon>Gammaproteobacteria</taxon>
        <taxon>Oceanospirillales</taxon>
        <taxon>Halomonadaceae</taxon>
        <taxon>Bisbaumannia</taxon>
    </lineage>
</organism>
<dbReference type="Gene3D" id="3.40.50.12500">
    <property type="match status" value="1"/>
</dbReference>